<evidence type="ECO:0000313" key="2">
    <source>
        <dbReference type="Proteomes" id="UP001163046"/>
    </source>
</evidence>
<keyword evidence="2" id="KW-1185">Reference proteome</keyword>
<evidence type="ECO:0000313" key="1">
    <source>
        <dbReference type="EMBL" id="KAJ7375448.1"/>
    </source>
</evidence>
<dbReference type="Proteomes" id="UP001163046">
    <property type="component" value="Unassembled WGS sequence"/>
</dbReference>
<reference evidence="1" key="1">
    <citation type="submission" date="2023-01" db="EMBL/GenBank/DDBJ databases">
        <title>Genome assembly of the deep-sea coral Lophelia pertusa.</title>
        <authorList>
            <person name="Herrera S."/>
            <person name="Cordes E."/>
        </authorList>
    </citation>
    <scope>NUCLEOTIDE SEQUENCE</scope>
    <source>
        <strain evidence="1">USNM1676648</strain>
        <tissue evidence="1">Polyp</tissue>
    </source>
</reference>
<organism evidence="1 2">
    <name type="scientific">Desmophyllum pertusum</name>
    <dbReference type="NCBI Taxonomy" id="174260"/>
    <lineage>
        <taxon>Eukaryota</taxon>
        <taxon>Metazoa</taxon>
        <taxon>Cnidaria</taxon>
        <taxon>Anthozoa</taxon>
        <taxon>Hexacorallia</taxon>
        <taxon>Scleractinia</taxon>
        <taxon>Caryophylliina</taxon>
        <taxon>Caryophylliidae</taxon>
        <taxon>Desmophyllum</taxon>
    </lineage>
</organism>
<dbReference type="EMBL" id="MU826826">
    <property type="protein sequence ID" value="KAJ7375448.1"/>
    <property type="molecule type" value="Genomic_DNA"/>
</dbReference>
<name>A0A9X0CV60_9CNID</name>
<dbReference type="AlphaFoldDB" id="A0A9X0CV60"/>
<accession>A0A9X0CV60</accession>
<proteinExistence type="predicted"/>
<gene>
    <name evidence="1" type="ORF">OS493_002219</name>
</gene>
<comment type="caution">
    <text evidence="1">The sequence shown here is derived from an EMBL/GenBank/DDBJ whole genome shotgun (WGS) entry which is preliminary data.</text>
</comment>
<sequence length="68" mass="7981">MDKQQLKQSAKTQRESLFIIREWIAHEVFRNCCTEKQGPTYPPPSSREQDKYLVGRNVVLGTVRWCAK</sequence>
<protein>
    <submittedName>
        <fullName evidence="1">Uncharacterized protein</fullName>
    </submittedName>
</protein>